<dbReference type="EMBL" id="MHHS01000008">
    <property type="protein sequence ID" value="OGY37367.1"/>
    <property type="molecule type" value="Genomic_DNA"/>
</dbReference>
<dbReference type="NCBIfam" id="TIGR02386">
    <property type="entry name" value="rpoC_TIGR"/>
    <property type="match status" value="1"/>
</dbReference>
<comment type="subunit">
    <text evidence="7">The RNAP catalytic core consists of 2 alpha, 1 beta, 1 beta' and 1 omega subunit. When a sigma factor is associated with the core the holoenzyme is formed, which can initiate transcription.</text>
</comment>
<dbReference type="GO" id="GO:0003677">
    <property type="term" value="F:DNA binding"/>
    <property type="evidence" value="ECO:0007669"/>
    <property type="project" value="UniProtKB-UniRule"/>
</dbReference>
<comment type="similarity">
    <text evidence="7 8">Belongs to the RNA polymerase beta' chain family.</text>
</comment>
<evidence type="ECO:0000256" key="2">
    <source>
        <dbReference type="ARBA" id="ARBA00022679"/>
    </source>
</evidence>
<dbReference type="SUPFAM" id="SSF64484">
    <property type="entry name" value="beta and beta-prime subunits of DNA dependent RNA-polymerase"/>
    <property type="match status" value="1"/>
</dbReference>
<dbReference type="InterPro" id="IPR000722">
    <property type="entry name" value="RNA_pol_asu"/>
</dbReference>
<feature type="binding site" evidence="7">
    <location>
        <position position="527"/>
    </location>
    <ligand>
        <name>Mg(2+)</name>
        <dbReference type="ChEBI" id="CHEBI:18420"/>
    </ligand>
</feature>
<proteinExistence type="inferred from homology"/>
<keyword evidence="5 7" id="KW-0804">Transcription</keyword>
<accession>A0A1G1XDK1</accession>
<dbReference type="Gene3D" id="2.40.50.100">
    <property type="match status" value="1"/>
</dbReference>
<feature type="binding site" evidence="7">
    <location>
        <position position="81"/>
    </location>
    <ligand>
        <name>Zn(2+)</name>
        <dbReference type="ChEBI" id="CHEBI:29105"/>
        <label>1</label>
    </ligand>
</feature>
<dbReference type="PANTHER" id="PTHR19376:SF54">
    <property type="entry name" value="DNA-DIRECTED RNA POLYMERASE SUBUNIT BETA"/>
    <property type="match status" value="1"/>
</dbReference>
<evidence type="ECO:0000256" key="1">
    <source>
        <dbReference type="ARBA" id="ARBA00022478"/>
    </source>
</evidence>
<keyword evidence="3 7" id="KW-0548">Nucleotidyltransferase</keyword>
<dbReference type="Gene3D" id="1.10.274.100">
    <property type="entry name" value="RNA polymerase Rpb1, domain 3"/>
    <property type="match status" value="2"/>
</dbReference>
<feature type="binding site" evidence="7">
    <location>
        <position position="923"/>
    </location>
    <ligand>
        <name>Zn(2+)</name>
        <dbReference type="ChEBI" id="CHEBI:29105"/>
        <label>2</label>
    </ligand>
</feature>
<dbReference type="Pfam" id="PF05000">
    <property type="entry name" value="RNA_pol_Rpb1_4"/>
    <property type="match status" value="1"/>
</dbReference>
<dbReference type="Pfam" id="PF00623">
    <property type="entry name" value="RNA_pol_Rpb1_2"/>
    <property type="match status" value="2"/>
</dbReference>
<dbReference type="InterPro" id="IPR007083">
    <property type="entry name" value="RNA_pol_Rpb1_4"/>
</dbReference>
<evidence type="ECO:0000313" key="10">
    <source>
        <dbReference type="EMBL" id="OGY37367.1"/>
    </source>
</evidence>
<dbReference type="InterPro" id="IPR042102">
    <property type="entry name" value="RNA_pol_Rpb1_3_sf"/>
</dbReference>
<evidence type="ECO:0000256" key="4">
    <source>
        <dbReference type="ARBA" id="ARBA00022723"/>
    </source>
</evidence>
<keyword evidence="4 7" id="KW-0479">Metal-binding</keyword>
<comment type="cofactor">
    <cofactor evidence="7">
        <name>Mg(2+)</name>
        <dbReference type="ChEBI" id="CHEBI:18420"/>
    </cofactor>
    <text evidence="7">Binds 1 Mg(2+) ion per subunit.</text>
</comment>
<evidence type="ECO:0000256" key="8">
    <source>
        <dbReference type="RuleBase" id="RU004279"/>
    </source>
</evidence>
<comment type="catalytic activity">
    <reaction evidence="6 7 8">
        <text>RNA(n) + a ribonucleoside 5'-triphosphate = RNA(n+1) + diphosphate</text>
        <dbReference type="Rhea" id="RHEA:21248"/>
        <dbReference type="Rhea" id="RHEA-COMP:14527"/>
        <dbReference type="Rhea" id="RHEA-COMP:17342"/>
        <dbReference type="ChEBI" id="CHEBI:33019"/>
        <dbReference type="ChEBI" id="CHEBI:61557"/>
        <dbReference type="ChEBI" id="CHEBI:140395"/>
        <dbReference type="EC" id="2.7.7.6"/>
    </reaction>
</comment>
<comment type="function">
    <text evidence="7 8">DNA-dependent RNA polymerase catalyzes the transcription of DNA into RNA using the four ribonucleoside triphosphates as substrates.</text>
</comment>
<dbReference type="GO" id="GO:0003899">
    <property type="term" value="F:DNA-directed RNA polymerase activity"/>
    <property type="evidence" value="ECO:0007669"/>
    <property type="project" value="UniProtKB-UniRule"/>
</dbReference>
<feature type="binding site" evidence="7">
    <location>
        <position position="933"/>
    </location>
    <ligand>
        <name>Zn(2+)</name>
        <dbReference type="ChEBI" id="CHEBI:29105"/>
        <label>2</label>
    </ligand>
</feature>
<comment type="cofactor">
    <cofactor evidence="7">
        <name>Zn(2+)</name>
        <dbReference type="ChEBI" id="CHEBI:29105"/>
    </cofactor>
    <text evidence="7">Binds 2 Zn(2+) ions per subunit.</text>
</comment>
<dbReference type="GO" id="GO:0000287">
    <property type="term" value="F:magnesium ion binding"/>
    <property type="evidence" value="ECO:0007669"/>
    <property type="project" value="UniProtKB-UniRule"/>
</dbReference>
<dbReference type="Pfam" id="PF04998">
    <property type="entry name" value="RNA_pol_Rpb1_5"/>
    <property type="match status" value="1"/>
</dbReference>
<protein>
    <recommendedName>
        <fullName evidence="7">DNA-directed RNA polymerase subunit beta'</fullName>
        <shortName evidence="7">RNAP subunit beta'</shortName>
        <ecNumber evidence="7">2.7.7.6</ecNumber>
    </recommendedName>
    <alternativeName>
        <fullName evidence="7">RNA polymerase subunit beta'</fullName>
    </alternativeName>
    <alternativeName>
        <fullName evidence="7">Transcriptase subunit beta'</fullName>
    </alternativeName>
</protein>
<dbReference type="GO" id="GO:0006351">
    <property type="term" value="P:DNA-templated transcription"/>
    <property type="evidence" value="ECO:0007669"/>
    <property type="project" value="UniProtKB-UniRule"/>
</dbReference>
<dbReference type="GO" id="GO:0000428">
    <property type="term" value="C:DNA-directed RNA polymerase complex"/>
    <property type="evidence" value="ECO:0007669"/>
    <property type="project" value="UniProtKB-KW"/>
</dbReference>
<feature type="binding site" evidence="7">
    <location>
        <position position="65"/>
    </location>
    <ligand>
        <name>Zn(2+)</name>
        <dbReference type="ChEBI" id="CHEBI:29105"/>
        <label>1</label>
    </ligand>
</feature>
<keyword evidence="1 7" id="KW-0240">DNA-directed RNA polymerase</keyword>
<dbReference type="Gene3D" id="1.10.1790.20">
    <property type="match status" value="1"/>
</dbReference>
<dbReference type="SMART" id="SM00663">
    <property type="entry name" value="RPOLA_N"/>
    <property type="match status" value="1"/>
</dbReference>
<dbReference type="GO" id="GO:0008270">
    <property type="term" value="F:zinc ion binding"/>
    <property type="evidence" value="ECO:0007669"/>
    <property type="project" value="UniProtKB-UniRule"/>
</dbReference>
<feature type="binding site" evidence="7">
    <location>
        <position position="78"/>
    </location>
    <ligand>
        <name>Zn(2+)</name>
        <dbReference type="ChEBI" id="CHEBI:29105"/>
        <label>1</label>
    </ligand>
</feature>
<evidence type="ECO:0000256" key="5">
    <source>
        <dbReference type="ARBA" id="ARBA00023163"/>
    </source>
</evidence>
<dbReference type="InterPro" id="IPR045867">
    <property type="entry name" value="DNA-dir_RpoC_beta_prime"/>
</dbReference>
<dbReference type="InterPro" id="IPR007080">
    <property type="entry name" value="RNA_pol_Rpb1_1"/>
</dbReference>
<feature type="binding site" evidence="7">
    <location>
        <position position="63"/>
    </location>
    <ligand>
        <name>Zn(2+)</name>
        <dbReference type="ChEBI" id="CHEBI:29105"/>
        <label>1</label>
    </ligand>
</feature>
<sequence length="1234" mass="136821">MEYEEQKPDFTSIKLTLASPEDVLEWSYGEITKPETINYRTQKPEKDGLFDERIFGPTKDWECYCGKYRRIRYKGIVCDKCGVEVTRSIVRRERMAHITLATPVSHIWFLRGVPSKMGLLLNINVGKLEKVVYFASYIITSVDEDKKKDLVGRLNREADSKREAIKNGYKQLRAGIPKDEADRDKKKEALAVEEQGELDKLDIAKESAVDQITGLTKHAIISEVEYRDLSLKYGHIFTAGIGAEAIRTIFEKMDLEKEIKAMEEDLVDASAAKEKRVMRRLALIRGLVDAKIRPEWMFVTQLPVIPPDIRPMVQLDGGRFAASDLNDLYRRVINRNNRLRRLLELGAPEIITRNEKRMLQEAVDSLIDNSARRGSTTVNTTGQRRQLKSLADMLKGKQGRFRQNLLGKRVDYSGRSVIVVGPELQLHQCGLPKLMALELFKPFVIHELIERELAHNIRSASRLIEQGIPEVWDSLEQVTRTHKVLLNRAPTLHRLGIQAFQPVLIEGKAIQIHPMVTTPFNADFDGDQMAVHVPLSSQARHEADEIMLASHNLLKPADGQPATSATQDIVLGIYYMTNIEAGAKGEGRKYASMNEAIMAYEVGELAMNAGITVRNPVNNQELVETTLGRLLFFEICPDQGTFQNEALDKSKLKKIVSRTLSVHGQDRTAKFLDDMKKLGFNNATKSGLSWGMMDLTAPKDKAEIVGRGEVRVAEIRSQFDDGLLTEDERYRMVVSVWEQVREEMAIAAKGAFDPAGSVFTMVNSGARGSWGQTLQMVGMKGTVAGPTGKAVELPIKSSFKDGFNALEYFLSTHGTRKGMADTALRTATAGYLTRRLVNVAQDVVVHFEDCKDKEGAIMTKADSEEVGTTLGKRSLGRYLADDVKDPKTGKVAMKKGELIDLEKAAEIDRMEIFEINIRSVVSCTAPRGVCQVCYGWDLGKNRIVAIGEAVGVIAAQAIGEPGTQLTMRTFHSGGASGDDITQGLPRVEELFEARIPKGEAIMSDIDGEVTVKKDKDEVKISVQGKKEGKDYIVPLNVTLNVKSGDVVIAGQQLTDGHMNVQGLYDAAGVRAVQRYILKEVQQVYAIQGETINDKHLEIIVRQMLSRIRIQDSGDTSLLPGRVVEWAELSAANKQAESEGKRGASGDRLLLGITKVSLSTESFLAAASFMETARVLIDAAVAGREDHLMGLKENVIIGRLIPAGMGYRKPFNQYAPVVEKVAEEVVATAEPVADA</sequence>
<dbReference type="InterPro" id="IPR007081">
    <property type="entry name" value="RNA_pol_Rpb1_5"/>
</dbReference>
<feature type="domain" description="RNA polymerase N-terminal" evidence="9">
    <location>
        <begin position="295"/>
        <end position="577"/>
    </location>
</feature>
<keyword evidence="7" id="KW-0460">Magnesium</keyword>
<evidence type="ECO:0000259" key="9">
    <source>
        <dbReference type="SMART" id="SM00663"/>
    </source>
</evidence>
<dbReference type="Gene3D" id="1.10.40.90">
    <property type="match status" value="1"/>
</dbReference>
<name>A0A1G1XDK1_9BACT</name>
<evidence type="ECO:0000256" key="3">
    <source>
        <dbReference type="ARBA" id="ARBA00022695"/>
    </source>
</evidence>
<dbReference type="InterPro" id="IPR044893">
    <property type="entry name" value="RNA_pol_Rpb1_clamp_domain"/>
</dbReference>
<dbReference type="Gene3D" id="4.10.860.120">
    <property type="entry name" value="RNA polymerase II, clamp domain"/>
    <property type="match status" value="1"/>
</dbReference>
<dbReference type="InterPro" id="IPR006592">
    <property type="entry name" value="RNA_pol_N"/>
</dbReference>
<dbReference type="AlphaFoldDB" id="A0A1G1XDK1"/>
<dbReference type="HAMAP" id="MF_01322">
    <property type="entry name" value="RNApol_bact_RpoC"/>
    <property type="match status" value="1"/>
</dbReference>
<comment type="caution">
    <text evidence="10">The sequence shown here is derived from an EMBL/GenBank/DDBJ whole genome shotgun (WGS) entry which is preliminary data.</text>
</comment>
<dbReference type="Pfam" id="PF04997">
    <property type="entry name" value="RNA_pol_Rpb1_1"/>
    <property type="match status" value="1"/>
</dbReference>
<evidence type="ECO:0000256" key="6">
    <source>
        <dbReference type="ARBA" id="ARBA00048552"/>
    </source>
</evidence>
<keyword evidence="2 7" id="KW-0808">Transferase</keyword>
<gene>
    <name evidence="7" type="primary">rpoC</name>
    <name evidence="10" type="ORF">A3E36_02990</name>
</gene>
<dbReference type="Gene3D" id="1.10.150.390">
    <property type="match status" value="1"/>
</dbReference>
<keyword evidence="7" id="KW-0862">Zinc</keyword>
<organism evidence="10 11">
    <name type="scientific">Candidatus Andersenbacteria bacterium RIFCSPHIGHO2_12_FULL_45_11b</name>
    <dbReference type="NCBI Taxonomy" id="1797282"/>
    <lineage>
        <taxon>Bacteria</taxon>
        <taxon>Candidatus Anderseniibacteriota</taxon>
    </lineage>
</organism>
<evidence type="ECO:0000313" key="11">
    <source>
        <dbReference type="Proteomes" id="UP000177941"/>
    </source>
</evidence>
<dbReference type="InterPro" id="IPR038120">
    <property type="entry name" value="Rpb1_funnel_sf"/>
</dbReference>
<reference evidence="10 11" key="1">
    <citation type="journal article" date="2016" name="Nat. Commun.">
        <title>Thousands of microbial genomes shed light on interconnected biogeochemical processes in an aquifer system.</title>
        <authorList>
            <person name="Anantharaman K."/>
            <person name="Brown C.T."/>
            <person name="Hug L.A."/>
            <person name="Sharon I."/>
            <person name="Castelle C.J."/>
            <person name="Probst A.J."/>
            <person name="Thomas B.C."/>
            <person name="Singh A."/>
            <person name="Wilkins M.J."/>
            <person name="Karaoz U."/>
            <person name="Brodie E.L."/>
            <person name="Williams K.H."/>
            <person name="Hubbard S.S."/>
            <person name="Banfield J.F."/>
        </authorList>
    </citation>
    <scope>NUCLEOTIDE SEQUENCE [LARGE SCALE GENOMIC DNA]</scope>
</reference>
<dbReference type="Proteomes" id="UP000177941">
    <property type="component" value="Unassembled WGS sequence"/>
</dbReference>
<dbReference type="InterPro" id="IPR007066">
    <property type="entry name" value="RNA_pol_Rpb1_3"/>
</dbReference>
<dbReference type="InterPro" id="IPR012754">
    <property type="entry name" value="DNA-dir_RpoC_beta_prime_bact"/>
</dbReference>
<dbReference type="PANTHER" id="PTHR19376">
    <property type="entry name" value="DNA-DIRECTED RNA POLYMERASE"/>
    <property type="match status" value="1"/>
</dbReference>
<evidence type="ECO:0000256" key="7">
    <source>
        <dbReference type="HAMAP-Rule" id="MF_01322"/>
    </source>
</evidence>
<dbReference type="Gene3D" id="1.10.132.30">
    <property type="match status" value="1"/>
</dbReference>
<feature type="binding site" evidence="7">
    <location>
        <position position="525"/>
    </location>
    <ligand>
        <name>Mg(2+)</name>
        <dbReference type="ChEBI" id="CHEBI:18420"/>
    </ligand>
</feature>
<dbReference type="CDD" id="cd01609">
    <property type="entry name" value="RNAP_beta'_N"/>
    <property type="match status" value="1"/>
</dbReference>
<dbReference type="CDD" id="cd02655">
    <property type="entry name" value="RNAP_beta'_C"/>
    <property type="match status" value="1"/>
</dbReference>
<dbReference type="EC" id="2.7.7.6" evidence="7"/>
<dbReference type="Gene3D" id="2.40.40.20">
    <property type="match status" value="1"/>
</dbReference>
<feature type="binding site" evidence="7">
    <location>
        <position position="850"/>
    </location>
    <ligand>
        <name>Zn(2+)</name>
        <dbReference type="ChEBI" id="CHEBI:29105"/>
        <label>2</label>
    </ligand>
</feature>
<feature type="binding site" evidence="7">
    <location>
        <position position="930"/>
    </location>
    <ligand>
        <name>Zn(2+)</name>
        <dbReference type="ChEBI" id="CHEBI:29105"/>
        <label>2</label>
    </ligand>
</feature>
<feature type="binding site" evidence="7">
    <location>
        <position position="523"/>
    </location>
    <ligand>
        <name>Mg(2+)</name>
        <dbReference type="ChEBI" id="CHEBI:18420"/>
    </ligand>
</feature>
<dbReference type="Pfam" id="PF04983">
    <property type="entry name" value="RNA_pol_Rpb1_3"/>
    <property type="match status" value="1"/>
</dbReference>